<evidence type="ECO:0000256" key="3">
    <source>
        <dbReference type="ARBA" id="ARBA00022827"/>
    </source>
</evidence>
<dbReference type="SUPFAM" id="SSF51905">
    <property type="entry name" value="FAD/NAD(P)-binding domain"/>
    <property type="match status" value="1"/>
</dbReference>
<keyword evidence="1" id="KW-0285">Flavoprotein</keyword>
<dbReference type="PANTHER" id="PTHR46091">
    <property type="entry name" value="BLR7054 PROTEIN"/>
    <property type="match status" value="1"/>
</dbReference>
<dbReference type="InterPro" id="IPR002937">
    <property type="entry name" value="Amino_oxidase"/>
</dbReference>
<keyword evidence="3" id="KW-0274">FAD</keyword>
<keyword evidence="2" id="KW-0732">Signal</keyword>
<evidence type="ECO:0000313" key="7">
    <source>
        <dbReference type="EMBL" id="TFE72914.1"/>
    </source>
</evidence>
<keyword evidence="8" id="KW-1185">Reference proteome</keyword>
<dbReference type="Proteomes" id="UP000297713">
    <property type="component" value="Unassembled WGS sequence"/>
</dbReference>
<evidence type="ECO:0000259" key="6">
    <source>
        <dbReference type="Pfam" id="PF01593"/>
    </source>
</evidence>
<protein>
    <recommendedName>
        <fullName evidence="6">Amine oxidase domain-containing protein</fullName>
    </recommendedName>
</protein>
<feature type="domain" description="Amine oxidase" evidence="6">
    <location>
        <begin position="426"/>
        <end position="522"/>
    </location>
</feature>
<dbReference type="Gene3D" id="3.50.50.60">
    <property type="entry name" value="FAD/NAD(P)-binding domain"/>
    <property type="match status" value="2"/>
</dbReference>
<dbReference type="AlphaFoldDB" id="A0A4Y8PHP1"/>
<evidence type="ECO:0000313" key="8">
    <source>
        <dbReference type="Proteomes" id="UP000297713"/>
    </source>
</evidence>
<dbReference type="GO" id="GO:0016491">
    <property type="term" value="F:oxidoreductase activity"/>
    <property type="evidence" value="ECO:0007669"/>
    <property type="project" value="InterPro"/>
</dbReference>
<evidence type="ECO:0000256" key="4">
    <source>
        <dbReference type="ARBA" id="ARBA00022857"/>
    </source>
</evidence>
<gene>
    <name evidence="7" type="ORF">A7Q10_03315</name>
</gene>
<evidence type="ECO:0000256" key="1">
    <source>
        <dbReference type="ARBA" id="ARBA00022630"/>
    </source>
</evidence>
<dbReference type="EMBL" id="LXQC01000013">
    <property type="protein sequence ID" value="TFE72914.1"/>
    <property type="molecule type" value="Genomic_DNA"/>
</dbReference>
<evidence type="ECO:0000256" key="5">
    <source>
        <dbReference type="ARBA" id="ARBA00023027"/>
    </source>
</evidence>
<proteinExistence type="predicted"/>
<keyword evidence="5" id="KW-0520">NAD</keyword>
<comment type="caution">
    <text evidence="7">The sequence shown here is derived from an EMBL/GenBank/DDBJ whole genome shotgun (WGS) entry which is preliminary data.</text>
</comment>
<dbReference type="Pfam" id="PF01593">
    <property type="entry name" value="Amino_oxidase"/>
    <property type="match status" value="1"/>
</dbReference>
<dbReference type="InterPro" id="IPR036188">
    <property type="entry name" value="FAD/NAD-bd_sf"/>
</dbReference>
<sequence length="539" mass="59446">MHAAFDHFQTPSDSKFDAIVIGAGIGGLTAAALLTHRGKRVLVLDQHTVSGGNATIFSRPGYEFDIGLHYIGGCHSDGLIPSILHAAGAEPVIFEEMDPNGFDTLLFPEFLFRIPKGIEVFRSRLIESFPKQRGGIDRYCLLLYSLQRIFRGLANPMKTLWNLFSSPLLLCWANRSFGEFLQSCTSDLCLQAVLAGQHANYALPPSRASLLIGAGIAEHYLEGAYYPQGSGQILSDRLSAAIEKAGGKIMLRSRVLRILVRKGRAVGVQFRNPYLGVQEVEGKNVISNADVKQTFLELIGEDNMPSKSLQRVRQWEMAPALFVAYLGVRKSVFGQNPISTNYWIHSSYDHELQYRQVARGEFPEAPTVFVSIASLKDSTNKRLAPEGIYNVQLLAVAPSQPESWGVKAEDGQNHRYRNQALYKERKEIFGRRLIELTRRAFPSLPENIVYKEFATPLTHSRYTLSTSGTGYGIAATPKQFLFGRPGTRTEISGLFLCGASCRTGHGIAGVMMSGLLAASAIIGPQLIHEVLGNRNKKIS</sequence>
<name>A0A4Y8PHP1_9BACT</name>
<accession>A0A4Y8PHP1</accession>
<dbReference type="Pfam" id="PF13450">
    <property type="entry name" value="NAD_binding_8"/>
    <property type="match status" value="1"/>
</dbReference>
<reference evidence="7 8" key="1">
    <citation type="submission" date="2016-05" db="EMBL/GenBank/DDBJ databases">
        <title>Diversity and Homogeneity among Thermoacidophilic Verrucomicrobia Methanotrophs Linked with Geographical Origin.</title>
        <authorList>
            <person name="Erikstad H.-A."/>
            <person name="Smestad N.B."/>
            <person name="Ceballos R.M."/>
            <person name="Birkeland N.-K."/>
        </authorList>
    </citation>
    <scope>NUCLEOTIDE SEQUENCE [LARGE SCALE GENOMIC DNA]</scope>
    <source>
        <strain evidence="7 8">Phi</strain>
    </source>
</reference>
<organism evidence="7 8">
    <name type="scientific">Methylacidiphilum caldifontis</name>
    <dbReference type="NCBI Taxonomy" id="2795386"/>
    <lineage>
        <taxon>Bacteria</taxon>
        <taxon>Pseudomonadati</taxon>
        <taxon>Verrucomicrobiota</taxon>
        <taxon>Methylacidiphilae</taxon>
        <taxon>Methylacidiphilales</taxon>
        <taxon>Methylacidiphilaceae</taxon>
        <taxon>Methylacidiphilum (ex Ratnadevi et al. 2023)</taxon>
    </lineage>
</organism>
<evidence type="ECO:0000256" key="2">
    <source>
        <dbReference type="ARBA" id="ARBA00022729"/>
    </source>
</evidence>
<keyword evidence="4" id="KW-0521">NADP</keyword>
<dbReference type="PANTHER" id="PTHR46091:SF3">
    <property type="entry name" value="AMINE OXIDASE DOMAIN-CONTAINING PROTEIN"/>
    <property type="match status" value="1"/>
</dbReference>
<dbReference type="InterPro" id="IPR052206">
    <property type="entry name" value="Retinol_saturase"/>
</dbReference>